<reference evidence="7" key="1">
    <citation type="submission" date="2024-06" db="EMBL/GenBank/DDBJ databases">
        <title>Complete genome sequence of the cellulolytic actinobacterium, Cellulosimicrobium ES-005.</title>
        <authorList>
            <person name="Matthews C.T."/>
            <person name="Underwood K.D."/>
            <person name="Ghanchi K.M."/>
            <person name="Fields S.D."/>
            <person name="Gardner S.G."/>
        </authorList>
    </citation>
    <scope>NUCLEOTIDE SEQUENCE</scope>
    <source>
        <strain evidence="7">ES-005</strain>
    </source>
</reference>
<dbReference type="InterPro" id="IPR050129">
    <property type="entry name" value="Zn_alcohol_dh"/>
</dbReference>
<dbReference type="PANTHER" id="PTHR43401:SF2">
    <property type="entry name" value="L-THREONINE 3-DEHYDROGENASE"/>
    <property type="match status" value="1"/>
</dbReference>
<dbReference type="SUPFAM" id="SSF50129">
    <property type="entry name" value="GroES-like"/>
    <property type="match status" value="1"/>
</dbReference>
<dbReference type="SMART" id="SM00829">
    <property type="entry name" value="PKS_ER"/>
    <property type="match status" value="1"/>
</dbReference>
<evidence type="ECO:0000259" key="6">
    <source>
        <dbReference type="SMART" id="SM00829"/>
    </source>
</evidence>
<proteinExistence type="inferred from homology"/>
<organism evidence="7">
    <name type="scientific">Cellulosimicrobium sp. ES-005</name>
    <dbReference type="NCBI Taxonomy" id="3163031"/>
    <lineage>
        <taxon>Bacteria</taxon>
        <taxon>Bacillati</taxon>
        <taxon>Actinomycetota</taxon>
        <taxon>Actinomycetes</taxon>
        <taxon>Micrococcales</taxon>
        <taxon>Promicromonosporaceae</taxon>
        <taxon>Cellulosimicrobium</taxon>
    </lineage>
</organism>
<protein>
    <submittedName>
        <fullName evidence="7">Zinc-binding dehydrogenase</fullName>
    </submittedName>
</protein>
<comment type="similarity">
    <text evidence="5">Belongs to the zinc-containing alcohol dehydrogenase family.</text>
</comment>
<name>A0AAU8G2I0_9MICO</name>
<dbReference type="InterPro" id="IPR013154">
    <property type="entry name" value="ADH-like_N"/>
</dbReference>
<dbReference type="InterPro" id="IPR020843">
    <property type="entry name" value="ER"/>
</dbReference>
<keyword evidence="4" id="KW-0560">Oxidoreductase</keyword>
<dbReference type="GO" id="GO:0016491">
    <property type="term" value="F:oxidoreductase activity"/>
    <property type="evidence" value="ECO:0007669"/>
    <property type="project" value="UniProtKB-KW"/>
</dbReference>
<dbReference type="AlphaFoldDB" id="A0AAU8G2I0"/>
<comment type="cofactor">
    <cofactor evidence="1 5">
        <name>Zn(2+)</name>
        <dbReference type="ChEBI" id="CHEBI:29105"/>
    </cofactor>
</comment>
<evidence type="ECO:0000256" key="1">
    <source>
        <dbReference type="ARBA" id="ARBA00001947"/>
    </source>
</evidence>
<keyword evidence="3 5" id="KW-0862">Zinc</keyword>
<evidence type="ECO:0000256" key="4">
    <source>
        <dbReference type="ARBA" id="ARBA00023002"/>
    </source>
</evidence>
<evidence type="ECO:0000256" key="3">
    <source>
        <dbReference type="ARBA" id="ARBA00022833"/>
    </source>
</evidence>
<dbReference type="GO" id="GO:0008270">
    <property type="term" value="F:zinc ion binding"/>
    <property type="evidence" value="ECO:0007669"/>
    <property type="project" value="InterPro"/>
</dbReference>
<dbReference type="Pfam" id="PF08240">
    <property type="entry name" value="ADH_N"/>
    <property type="match status" value="1"/>
</dbReference>
<dbReference type="RefSeq" id="WP_353708778.1">
    <property type="nucleotide sequence ID" value="NZ_CP159290.1"/>
</dbReference>
<accession>A0AAU8G2I0</accession>
<keyword evidence="2 5" id="KW-0479">Metal-binding</keyword>
<dbReference type="PROSITE" id="PS00059">
    <property type="entry name" value="ADH_ZINC"/>
    <property type="match status" value="1"/>
</dbReference>
<dbReference type="SUPFAM" id="SSF51735">
    <property type="entry name" value="NAD(P)-binding Rossmann-fold domains"/>
    <property type="match status" value="1"/>
</dbReference>
<gene>
    <name evidence="7" type="ORF">ABRQ22_04995</name>
</gene>
<dbReference type="InterPro" id="IPR013149">
    <property type="entry name" value="ADH-like_C"/>
</dbReference>
<evidence type="ECO:0000313" key="7">
    <source>
        <dbReference type="EMBL" id="XCH31048.1"/>
    </source>
</evidence>
<dbReference type="InterPro" id="IPR002328">
    <property type="entry name" value="ADH_Zn_CS"/>
</dbReference>
<dbReference type="Gene3D" id="3.40.50.720">
    <property type="entry name" value="NAD(P)-binding Rossmann-like Domain"/>
    <property type="match status" value="1"/>
</dbReference>
<dbReference type="InterPro" id="IPR011032">
    <property type="entry name" value="GroES-like_sf"/>
</dbReference>
<feature type="domain" description="Enoyl reductase (ER)" evidence="6">
    <location>
        <begin position="10"/>
        <end position="339"/>
    </location>
</feature>
<evidence type="ECO:0000256" key="5">
    <source>
        <dbReference type="RuleBase" id="RU361277"/>
    </source>
</evidence>
<sequence>MRALVKHSPGPGNVALLDVPAPVPRDDQVLVDVAACAICGTDRSAVESGQGFDGRRVLGHEIAGVVRWVGPAAERPDLRPGDRVCVETDASLCLRCAYCRTEQYNRCPHRTGIGTTTDGGLADQLAVPGRAVHRLPDDVTLLEGALVEPLAVAVHAVVERSPALAGEVVVVTGPGAVGLLVAQVAVACGATVVLVGRSRHAVRLATARALGVQHVVDADAEDVGEVVGRLTDGYGAHSLFECSGSTAVLADGLTHLRKGGRAVLVAFYHEHPSTDLDLVVNRELEVVGSRGKRPSSFRTAIRLLGSGHVRLGPVIGAVVPLDRWEEAVERMTRGEKVVVQVAADLDAPAA</sequence>
<dbReference type="EMBL" id="CP159290">
    <property type="protein sequence ID" value="XCH31048.1"/>
    <property type="molecule type" value="Genomic_DNA"/>
</dbReference>
<dbReference type="InterPro" id="IPR036291">
    <property type="entry name" value="NAD(P)-bd_dom_sf"/>
</dbReference>
<dbReference type="PANTHER" id="PTHR43401">
    <property type="entry name" value="L-THREONINE 3-DEHYDROGENASE"/>
    <property type="match status" value="1"/>
</dbReference>
<dbReference type="Gene3D" id="3.90.180.10">
    <property type="entry name" value="Medium-chain alcohol dehydrogenases, catalytic domain"/>
    <property type="match status" value="1"/>
</dbReference>
<evidence type="ECO:0000256" key="2">
    <source>
        <dbReference type="ARBA" id="ARBA00022723"/>
    </source>
</evidence>
<dbReference type="Pfam" id="PF00107">
    <property type="entry name" value="ADH_zinc_N"/>
    <property type="match status" value="1"/>
</dbReference>